<dbReference type="STRING" id="3818.A0A445DRT0"/>
<dbReference type="GO" id="GO:0052656">
    <property type="term" value="F:L-isoleucine-2-oxoglutarate transaminase activity"/>
    <property type="evidence" value="ECO:0007669"/>
    <property type="project" value="RHEA"/>
</dbReference>
<keyword evidence="10 15" id="KW-0100">Branched-chain amino acid biosynthesis</keyword>
<dbReference type="CDD" id="cd01557">
    <property type="entry name" value="BCAT_beta_family"/>
    <property type="match status" value="2"/>
</dbReference>
<evidence type="ECO:0000256" key="3">
    <source>
        <dbReference type="ARBA" id="ARBA00004931"/>
    </source>
</evidence>
<dbReference type="InterPro" id="IPR036038">
    <property type="entry name" value="Aminotransferase-like"/>
</dbReference>
<comment type="cofactor">
    <cofactor evidence="1 14">
        <name>pyridoxal 5'-phosphate</name>
        <dbReference type="ChEBI" id="CHEBI:597326"/>
    </cofactor>
</comment>
<dbReference type="InterPro" id="IPR018300">
    <property type="entry name" value="Aminotrans_IV_CS"/>
</dbReference>
<dbReference type="InterPro" id="IPR001544">
    <property type="entry name" value="Aminotrans_IV"/>
</dbReference>
<dbReference type="GO" id="GO:0052655">
    <property type="term" value="F:L-valine-2-oxoglutarate transaminase activity"/>
    <property type="evidence" value="ECO:0007669"/>
    <property type="project" value="RHEA"/>
</dbReference>
<protein>
    <recommendedName>
        <fullName evidence="15">Branched-chain-amino-acid aminotransferase</fullName>
        <ecNumber evidence="15">2.6.1.42</ecNumber>
    </recommendedName>
</protein>
<dbReference type="PROSITE" id="PS00770">
    <property type="entry name" value="AA_TRANSFER_CLASS_4"/>
    <property type="match status" value="2"/>
</dbReference>
<evidence type="ECO:0000313" key="17">
    <source>
        <dbReference type="Proteomes" id="UP000289738"/>
    </source>
</evidence>
<evidence type="ECO:0000256" key="12">
    <source>
        <dbReference type="ARBA" id="ARBA00048798"/>
    </source>
</evidence>
<accession>A0A445DRT0</accession>
<comment type="similarity">
    <text evidence="5 15">Belongs to the class-IV pyridoxal-phosphate-dependent aminotransferase family.</text>
</comment>
<evidence type="ECO:0000256" key="8">
    <source>
        <dbReference type="ARBA" id="ARBA00022679"/>
    </source>
</evidence>
<comment type="pathway">
    <text evidence="2">Amino-acid biosynthesis; L-isoleucine biosynthesis; L-isoleucine from 2-oxobutanoate: step 4/4.</text>
</comment>
<evidence type="ECO:0000256" key="9">
    <source>
        <dbReference type="ARBA" id="ARBA00022898"/>
    </source>
</evidence>
<keyword evidence="17" id="KW-1185">Reference proteome</keyword>
<dbReference type="InterPro" id="IPR033939">
    <property type="entry name" value="BCAT_family"/>
</dbReference>
<dbReference type="GO" id="GO:0008652">
    <property type="term" value="P:amino acid biosynthetic process"/>
    <property type="evidence" value="ECO:0007669"/>
    <property type="project" value="UniProtKB-KW"/>
</dbReference>
<comment type="catalytic activity">
    <reaction evidence="12 15">
        <text>L-isoleucine + 2-oxoglutarate = (S)-3-methyl-2-oxopentanoate + L-glutamate</text>
        <dbReference type="Rhea" id="RHEA:24801"/>
        <dbReference type="ChEBI" id="CHEBI:16810"/>
        <dbReference type="ChEBI" id="CHEBI:29985"/>
        <dbReference type="ChEBI" id="CHEBI:35146"/>
        <dbReference type="ChEBI" id="CHEBI:58045"/>
        <dbReference type="EC" id="2.6.1.42"/>
    </reaction>
</comment>
<dbReference type="FunFam" id="3.30.470.10:FF:000003">
    <property type="entry name" value="Branched-chain-amino-acid aminotransferase"/>
    <property type="match status" value="1"/>
</dbReference>
<dbReference type="AlphaFoldDB" id="A0A445DRT0"/>
<keyword evidence="9 14" id="KW-0663">Pyridoxal phosphate</keyword>
<dbReference type="GO" id="GO:0009082">
    <property type="term" value="P:branched-chain amino acid biosynthetic process"/>
    <property type="evidence" value="ECO:0007669"/>
    <property type="project" value="UniProtKB-KW"/>
</dbReference>
<dbReference type="Gene3D" id="3.20.10.10">
    <property type="entry name" value="D-amino Acid Aminotransferase, subunit A, domain 2"/>
    <property type="match status" value="2"/>
</dbReference>
<evidence type="ECO:0000256" key="15">
    <source>
        <dbReference type="RuleBase" id="RU004517"/>
    </source>
</evidence>
<name>A0A445DRT0_ARAHY</name>
<comment type="caution">
    <text evidence="16">The sequence shown here is derived from an EMBL/GenBank/DDBJ whole genome shotgun (WGS) entry which is preliminary data.</text>
</comment>
<evidence type="ECO:0000256" key="1">
    <source>
        <dbReference type="ARBA" id="ARBA00001933"/>
    </source>
</evidence>
<proteinExistence type="inferred from homology"/>
<evidence type="ECO:0000256" key="7">
    <source>
        <dbReference type="ARBA" id="ARBA00022605"/>
    </source>
</evidence>
<dbReference type="InterPro" id="IPR043131">
    <property type="entry name" value="BCAT-like_N"/>
</dbReference>
<organism evidence="16 17">
    <name type="scientific">Arachis hypogaea</name>
    <name type="common">Peanut</name>
    <dbReference type="NCBI Taxonomy" id="3818"/>
    <lineage>
        <taxon>Eukaryota</taxon>
        <taxon>Viridiplantae</taxon>
        <taxon>Streptophyta</taxon>
        <taxon>Embryophyta</taxon>
        <taxon>Tracheophyta</taxon>
        <taxon>Spermatophyta</taxon>
        <taxon>Magnoliopsida</taxon>
        <taxon>eudicotyledons</taxon>
        <taxon>Gunneridae</taxon>
        <taxon>Pentapetalae</taxon>
        <taxon>rosids</taxon>
        <taxon>fabids</taxon>
        <taxon>Fabales</taxon>
        <taxon>Fabaceae</taxon>
        <taxon>Papilionoideae</taxon>
        <taxon>50 kb inversion clade</taxon>
        <taxon>dalbergioids sensu lato</taxon>
        <taxon>Dalbergieae</taxon>
        <taxon>Pterocarpus clade</taxon>
        <taxon>Arachis</taxon>
    </lineage>
</organism>
<evidence type="ECO:0000256" key="14">
    <source>
        <dbReference type="RuleBase" id="RU004516"/>
    </source>
</evidence>
<dbReference type="FunFam" id="3.20.10.10:FF:000003">
    <property type="entry name" value="Branched-chain-amino-acid aminotransferase"/>
    <property type="match status" value="1"/>
</dbReference>
<dbReference type="GO" id="GO:0005737">
    <property type="term" value="C:cytoplasm"/>
    <property type="evidence" value="ECO:0007669"/>
    <property type="project" value="UniProtKB-ARBA"/>
</dbReference>
<dbReference type="Pfam" id="PF01063">
    <property type="entry name" value="Aminotran_4"/>
    <property type="match status" value="2"/>
</dbReference>
<dbReference type="NCBIfam" id="NF009897">
    <property type="entry name" value="PRK13357.1"/>
    <property type="match status" value="2"/>
</dbReference>
<comment type="pathway">
    <text evidence="4">Amino-acid biosynthesis; L-leucine biosynthesis; L-leucine from 3-methyl-2-oxobutanoate: step 4/4.</text>
</comment>
<dbReference type="PANTHER" id="PTHR42825">
    <property type="entry name" value="AMINO ACID AMINOTRANSFERASE"/>
    <property type="match status" value="1"/>
</dbReference>
<dbReference type="GO" id="GO:0052654">
    <property type="term" value="F:L-leucine-2-oxoglutarate transaminase activity"/>
    <property type="evidence" value="ECO:0007669"/>
    <property type="project" value="RHEA"/>
</dbReference>
<dbReference type="Gene3D" id="3.30.470.10">
    <property type="match status" value="2"/>
</dbReference>
<comment type="catalytic activity">
    <reaction evidence="13 15">
        <text>L-leucine + 2-oxoglutarate = 4-methyl-2-oxopentanoate + L-glutamate</text>
        <dbReference type="Rhea" id="RHEA:18321"/>
        <dbReference type="ChEBI" id="CHEBI:16810"/>
        <dbReference type="ChEBI" id="CHEBI:17865"/>
        <dbReference type="ChEBI" id="CHEBI:29985"/>
        <dbReference type="ChEBI" id="CHEBI:57427"/>
        <dbReference type="EC" id="2.6.1.42"/>
    </reaction>
</comment>
<keyword evidence="7 15" id="KW-0028">Amino-acid biosynthesis</keyword>
<gene>
    <name evidence="16" type="ORF">Ahy_A03g011752</name>
</gene>
<evidence type="ECO:0000256" key="13">
    <source>
        <dbReference type="ARBA" id="ARBA00049229"/>
    </source>
</evidence>
<reference evidence="16 17" key="1">
    <citation type="submission" date="2019-01" db="EMBL/GenBank/DDBJ databases">
        <title>Sequencing of cultivated peanut Arachis hypogaea provides insights into genome evolution and oil improvement.</title>
        <authorList>
            <person name="Chen X."/>
        </authorList>
    </citation>
    <scope>NUCLEOTIDE SEQUENCE [LARGE SCALE GENOMIC DNA]</scope>
    <source>
        <strain evidence="17">cv. Fuhuasheng</strain>
        <tissue evidence="16">Leaves</tissue>
    </source>
</reference>
<dbReference type="NCBIfam" id="TIGR01123">
    <property type="entry name" value="ilvE_II"/>
    <property type="match status" value="2"/>
</dbReference>
<keyword evidence="8 15" id="KW-0808">Transferase</keyword>
<comment type="pathway">
    <text evidence="3">Amino-acid biosynthesis; L-valine biosynthesis; L-valine from pyruvate: step 4/4.</text>
</comment>
<evidence type="ECO:0000256" key="5">
    <source>
        <dbReference type="ARBA" id="ARBA00009320"/>
    </source>
</evidence>
<dbReference type="PANTHER" id="PTHR42825:SF28">
    <property type="entry name" value="BRANCHED-CHAIN-AMINO-ACID AMINOTRANSFERASE 7-RELATED"/>
    <property type="match status" value="1"/>
</dbReference>
<evidence type="ECO:0000313" key="16">
    <source>
        <dbReference type="EMBL" id="RYR65831.1"/>
    </source>
</evidence>
<keyword evidence="6 15" id="KW-0032">Aminotransferase</keyword>
<dbReference type="InterPro" id="IPR043132">
    <property type="entry name" value="BCAT-like_C"/>
</dbReference>
<evidence type="ECO:0000256" key="11">
    <source>
        <dbReference type="ARBA" id="ARBA00048212"/>
    </source>
</evidence>
<dbReference type="SUPFAM" id="SSF56752">
    <property type="entry name" value="D-aminoacid aminotransferase-like PLP-dependent enzymes"/>
    <property type="match status" value="2"/>
</dbReference>
<sequence>MATLATNGDESEERHATMDWEQLSYAVIPTDYMYVMKSNPDGTFSDGALVPFGTIEINPHSSVLNYGQGLFEGMKAYRTPTGEVQIFRPEENAIRMQMGAERLLMASPTVDQYVDAVKQVVRANMRWVPPHGKGTLYIRPLLFGSGSVMGIAPAPQTTFLIFTNPIANAYKGTSTSLSLLVHHSLPRAFPGGTGGIKNISNYSPVFQVVKEAKAKGFSDVLFLDAVEHKYVEEVSSCNVFIVKGDKISTSPTAGTILPGVTRKSILQLALELGYQAEEIRISVDEFLEADEVFCTGTAVGISDVCSATYMDKKVEFKTGENTVTRKLFETIRGIQNVEHKMDPPPILTSSDSAATSSAGEERHAEIKWDEIGFGIVSTDFMYVMKCSKGEDFGDGSLIPYGNIELPPSAGILNYGQGVLEGLKAYRTKDGSIVLFRPEENARRIKIGAERMCMPSPSVEQFVHAIKKTVIANKRWVPPFGQGSLYIRPLLLGTGSVLGLSPSPEYMLLIYTTPVKSYHKGPLNLVIKDELYRAISGPGGTGGIKSITNYSPAYKALNEAREEGFSDILYLDAATGNFIEEVTGCNIFVVKGNSITTPEAVGTILPGITRKSIIDIAIDLGYQVEERGVPVEELLQADEVFCTGTAVVINPVFSVTYNKTKAKYKTGSGTISSKLYETLTGIQTGLVQDIRGWTLQVD</sequence>
<comment type="catalytic activity">
    <reaction evidence="11 15">
        <text>L-valine + 2-oxoglutarate = 3-methyl-2-oxobutanoate + L-glutamate</text>
        <dbReference type="Rhea" id="RHEA:24813"/>
        <dbReference type="ChEBI" id="CHEBI:11851"/>
        <dbReference type="ChEBI" id="CHEBI:16810"/>
        <dbReference type="ChEBI" id="CHEBI:29985"/>
        <dbReference type="ChEBI" id="CHEBI:57762"/>
        <dbReference type="EC" id="2.6.1.42"/>
    </reaction>
</comment>
<evidence type="ECO:0000256" key="2">
    <source>
        <dbReference type="ARBA" id="ARBA00004824"/>
    </source>
</evidence>
<dbReference type="EC" id="2.6.1.42" evidence="15"/>
<dbReference type="Proteomes" id="UP000289738">
    <property type="component" value="Chromosome A03"/>
</dbReference>
<evidence type="ECO:0000256" key="6">
    <source>
        <dbReference type="ARBA" id="ARBA00022576"/>
    </source>
</evidence>
<evidence type="ECO:0000256" key="4">
    <source>
        <dbReference type="ARBA" id="ARBA00005072"/>
    </source>
</evidence>
<dbReference type="EMBL" id="SDMP01000003">
    <property type="protein sequence ID" value="RYR65831.1"/>
    <property type="molecule type" value="Genomic_DNA"/>
</dbReference>
<dbReference type="InterPro" id="IPR005786">
    <property type="entry name" value="B_amino_transII"/>
</dbReference>
<evidence type="ECO:0000256" key="10">
    <source>
        <dbReference type="ARBA" id="ARBA00023304"/>
    </source>
</evidence>